<feature type="transmembrane region" description="Helical" evidence="3">
    <location>
        <begin position="196"/>
        <end position="218"/>
    </location>
</feature>
<dbReference type="AlphaFoldDB" id="A0A9P5XE23"/>
<dbReference type="Proteomes" id="UP000807342">
    <property type="component" value="Unassembled WGS sequence"/>
</dbReference>
<protein>
    <submittedName>
        <fullName evidence="5">MFS general substrate transporter</fullName>
    </submittedName>
</protein>
<dbReference type="InterPro" id="IPR020846">
    <property type="entry name" value="MFS_dom"/>
</dbReference>
<evidence type="ECO:0000256" key="3">
    <source>
        <dbReference type="SAM" id="Phobius"/>
    </source>
</evidence>
<evidence type="ECO:0000313" key="5">
    <source>
        <dbReference type="EMBL" id="KAF9447586.1"/>
    </source>
</evidence>
<dbReference type="GO" id="GO:0016020">
    <property type="term" value="C:membrane"/>
    <property type="evidence" value="ECO:0007669"/>
    <property type="project" value="UniProtKB-SubCell"/>
</dbReference>
<evidence type="ECO:0000259" key="4">
    <source>
        <dbReference type="PROSITE" id="PS50850"/>
    </source>
</evidence>
<dbReference type="PANTHER" id="PTHR11360:SF284">
    <property type="entry name" value="EG:103B4.3 PROTEIN-RELATED"/>
    <property type="match status" value="1"/>
</dbReference>
<dbReference type="InterPro" id="IPR050327">
    <property type="entry name" value="Proton-linked_MCT"/>
</dbReference>
<dbReference type="PANTHER" id="PTHR11360">
    <property type="entry name" value="MONOCARBOXYLATE TRANSPORTER"/>
    <property type="match status" value="1"/>
</dbReference>
<reference evidence="5" key="1">
    <citation type="submission" date="2020-11" db="EMBL/GenBank/DDBJ databases">
        <authorList>
            <consortium name="DOE Joint Genome Institute"/>
            <person name="Ahrendt S."/>
            <person name="Riley R."/>
            <person name="Andreopoulos W."/>
            <person name="Labutti K."/>
            <person name="Pangilinan J."/>
            <person name="Ruiz-Duenas F.J."/>
            <person name="Barrasa J.M."/>
            <person name="Sanchez-Garcia M."/>
            <person name="Camarero S."/>
            <person name="Miyauchi S."/>
            <person name="Serrano A."/>
            <person name="Linde D."/>
            <person name="Babiker R."/>
            <person name="Drula E."/>
            <person name="Ayuso-Fernandez I."/>
            <person name="Pacheco R."/>
            <person name="Padilla G."/>
            <person name="Ferreira P."/>
            <person name="Barriuso J."/>
            <person name="Kellner H."/>
            <person name="Castanera R."/>
            <person name="Alfaro M."/>
            <person name="Ramirez L."/>
            <person name="Pisabarro A.G."/>
            <person name="Kuo A."/>
            <person name="Tritt A."/>
            <person name="Lipzen A."/>
            <person name="He G."/>
            <person name="Yan M."/>
            <person name="Ng V."/>
            <person name="Cullen D."/>
            <person name="Martin F."/>
            <person name="Rosso M.-N."/>
            <person name="Henrissat B."/>
            <person name="Hibbett D."/>
            <person name="Martinez A.T."/>
            <person name="Grigoriev I.V."/>
        </authorList>
    </citation>
    <scope>NUCLEOTIDE SEQUENCE</scope>
    <source>
        <strain evidence="5">MF-IS2</strain>
    </source>
</reference>
<feature type="transmembrane region" description="Helical" evidence="3">
    <location>
        <begin position="142"/>
        <end position="160"/>
    </location>
</feature>
<dbReference type="Pfam" id="PF07690">
    <property type="entry name" value="MFS_1"/>
    <property type="match status" value="1"/>
</dbReference>
<evidence type="ECO:0000313" key="6">
    <source>
        <dbReference type="Proteomes" id="UP000807342"/>
    </source>
</evidence>
<proteinExistence type="inferred from homology"/>
<evidence type="ECO:0000256" key="2">
    <source>
        <dbReference type="ARBA" id="ARBA00006727"/>
    </source>
</evidence>
<dbReference type="EMBL" id="MU151193">
    <property type="protein sequence ID" value="KAF9447586.1"/>
    <property type="molecule type" value="Genomic_DNA"/>
</dbReference>
<keyword evidence="3" id="KW-0812">Transmembrane</keyword>
<organism evidence="5 6">
    <name type="scientific">Macrolepiota fuliginosa MF-IS2</name>
    <dbReference type="NCBI Taxonomy" id="1400762"/>
    <lineage>
        <taxon>Eukaryota</taxon>
        <taxon>Fungi</taxon>
        <taxon>Dikarya</taxon>
        <taxon>Basidiomycota</taxon>
        <taxon>Agaricomycotina</taxon>
        <taxon>Agaricomycetes</taxon>
        <taxon>Agaricomycetidae</taxon>
        <taxon>Agaricales</taxon>
        <taxon>Agaricineae</taxon>
        <taxon>Agaricaceae</taxon>
        <taxon>Macrolepiota</taxon>
    </lineage>
</organism>
<dbReference type="PROSITE" id="PS50850">
    <property type="entry name" value="MFS"/>
    <property type="match status" value="1"/>
</dbReference>
<dbReference type="InterPro" id="IPR036259">
    <property type="entry name" value="MFS_trans_sf"/>
</dbReference>
<feature type="domain" description="Major facilitator superfamily (MFS) profile" evidence="4">
    <location>
        <begin position="240"/>
        <end position="422"/>
    </location>
</feature>
<dbReference type="GO" id="GO:0022857">
    <property type="term" value="F:transmembrane transporter activity"/>
    <property type="evidence" value="ECO:0007669"/>
    <property type="project" value="InterPro"/>
</dbReference>
<feature type="transmembrane region" description="Helical" evidence="3">
    <location>
        <begin position="275"/>
        <end position="294"/>
    </location>
</feature>
<feature type="transmembrane region" description="Helical" evidence="3">
    <location>
        <begin position="239"/>
        <end position="269"/>
    </location>
</feature>
<comment type="similarity">
    <text evidence="2">Belongs to the major facilitator superfamily. Monocarboxylate porter (TC 2.A.1.13) family.</text>
</comment>
<feature type="transmembrane region" description="Helical" evidence="3">
    <location>
        <begin position="330"/>
        <end position="353"/>
    </location>
</feature>
<feature type="transmembrane region" description="Helical" evidence="3">
    <location>
        <begin position="395"/>
        <end position="413"/>
    </location>
</feature>
<comment type="subcellular location">
    <subcellularLocation>
        <location evidence="1">Membrane</location>
        <topology evidence="1">Multi-pass membrane protein</topology>
    </subcellularLocation>
</comment>
<dbReference type="InterPro" id="IPR011701">
    <property type="entry name" value="MFS"/>
</dbReference>
<comment type="caution">
    <text evidence="5">The sequence shown here is derived from an EMBL/GenBank/DDBJ whole genome shotgun (WGS) entry which is preliminary data.</text>
</comment>
<dbReference type="SUPFAM" id="SSF103473">
    <property type="entry name" value="MFS general substrate transporter"/>
    <property type="match status" value="1"/>
</dbReference>
<keyword evidence="3" id="KW-1133">Transmembrane helix</keyword>
<feature type="transmembrane region" description="Helical" evidence="3">
    <location>
        <begin position="109"/>
        <end position="130"/>
    </location>
</feature>
<keyword evidence="3" id="KW-0472">Membrane</keyword>
<gene>
    <name evidence="5" type="ORF">P691DRAFT_793359</name>
</gene>
<feature type="transmembrane region" description="Helical" evidence="3">
    <location>
        <begin position="306"/>
        <end position="324"/>
    </location>
</feature>
<feature type="transmembrane region" description="Helical" evidence="3">
    <location>
        <begin position="167"/>
        <end position="190"/>
    </location>
</feature>
<dbReference type="Gene3D" id="1.20.1250.20">
    <property type="entry name" value="MFS general substrate transporter like domains"/>
    <property type="match status" value="2"/>
</dbReference>
<evidence type="ECO:0000256" key="1">
    <source>
        <dbReference type="ARBA" id="ARBA00004141"/>
    </source>
</evidence>
<sequence length="422" mass="46068">MDKDTDTIELDASQLEISDHDDYPDGGMRAWLVVLGVCIAITDFMQSLLTSTGSVTVWGVFQSYYEVHTLKAYSPSQISWIGSTQYFLFLLPAQITGRLFDLGYLKIPFFFGTILFVVSTFLIAHCQEYWHFSCVKELHMGYLASGICFGPLFGVIGHWFKRRLGIALGVMQVGSSIGGIVFPIAIRNLIRTVGFPWAMCVMGFMILFVLGISNVALARRLPPKNISGGLFNFKAFKSPAFTIYCIANFVAYLGIYTVLMFIDISAVSIGISPNFSFYLVSFVNGSSGIGRLVTGVMTDRYGPLNVIAPMTTITAIMTFAWPYAQSENSLIAVAIIYGFTASAYVSAFSLPLYSMGVIEDVGRRIGTVRVFSAFGEVAGPPISGSINSATGSIKAVSYYAGSTTLLSVILMLVTRHLMLDKS</sequence>
<keyword evidence="6" id="KW-1185">Reference proteome</keyword>
<name>A0A9P5XE23_9AGAR</name>
<accession>A0A9P5XE23</accession>
<dbReference type="OrthoDB" id="6509908at2759"/>